<protein>
    <submittedName>
        <fullName evidence="1">Uncharacterized protein</fullName>
    </submittedName>
</protein>
<name>A0AC60QFN4_IXOPE</name>
<keyword evidence="2" id="KW-1185">Reference proteome</keyword>
<sequence>MAEAGPSSGQDIPSVEMEELPMGTSSASSTISYCESICDDPSDDSDPYNLAYEPFPRESTIGVVYGVPSDINDTELQSHVAHPAGDHMNAPAAMLTTPSARTAAKLMTRHLIFVRHIEENKRYTSTRAKLKLAMHQRNRRDSRVERWGETDSARRAESLMYSQRQFDLRQRERWRSRQNAACGAAVAAAFWERDSADWRRPRSRTRQEDDRIASASFDQPSITAAKIRGQLDLQVSLQTIRRRLHVAGLRGRIACQKPLLTSRHKEQRLAFSEAHRDWDASDWASAIFTHESTFTSEWDQQKRVWRPTCKRLLDGLGVRQLTWPARSPDPNVIENIWGLMKRNLLTRDLHQASSENLWEAVEQE</sequence>
<dbReference type="Proteomes" id="UP000805193">
    <property type="component" value="Unassembled WGS sequence"/>
</dbReference>
<comment type="caution">
    <text evidence="1">The sequence shown here is derived from an EMBL/GenBank/DDBJ whole genome shotgun (WGS) entry which is preliminary data.</text>
</comment>
<dbReference type="EMBL" id="JABSTQ010009097">
    <property type="protein sequence ID" value="KAG0432987.1"/>
    <property type="molecule type" value="Genomic_DNA"/>
</dbReference>
<reference evidence="1 2" key="1">
    <citation type="journal article" date="2020" name="Cell">
        <title>Large-Scale Comparative Analyses of Tick Genomes Elucidate Their Genetic Diversity and Vector Capacities.</title>
        <authorList>
            <consortium name="Tick Genome and Microbiome Consortium (TIGMIC)"/>
            <person name="Jia N."/>
            <person name="Wang J."/>
            <person name="Shi W."/>
            <person name="Du L."/>
            <person name="Sun Y."/>
            <person name="Zhan W."/>
            <person name="Jiang J.F."/>
            <person name="Wang Q."/>
            <person name="Zhang B."/>
            <person name="Ji P."/>
            <person name="Bell-Sakyi L."/>
            <person name="Cui X.M."/>
            <person name="Yuan T.T."/>
            <person name="Jiang B.G."/>
            <person name="Yang W.F."/>
            <person name="Lam T.T."/>
            <person name="Chang Q.C."/>
            <person name="Ding S.J."/>
            <person name="Wang X.J."/>
            <person name="Zhu J.G."/>
            <person name="Ruan X.D."/>
            <person name="Zhao L."/>
            <person name="Wei J.T."/>
            <person name="Ye R.Z."/>
            <person name="Que T.C."/>
            <person name="Du C.H."/>
            <person name="Zhou Y.H."/>
            <person name="Cheng J.X."/>
            <person name="Dai P.F."/>
            <person name="Guo W.B."/>
            <person name="Han X.H."/>
            <person name="Huang E.J."/>
            <person name="Li L.F."/>
            <person name="Wei W."/>
            <person name="Gao Y.C."/>
            <person name="Liu J.Z."/>
            <person name="Shao H.Z."/>
            <person name="Wang X."/>
            <person name="Wang C.C."/>
            <person name="Yang T.C."/>
            <person name="Huo Q.B."/>
            <person name="Li W."/>
            <person name="Chen H.Y."/>
            <person name="Chen S.E."/>
            <person name="Zhou L.G."/>
            <person name="Ni X.B."/>
            <person name="Tian J.H."/>
            <person name="Sheng Y."/>
            <person name="Liu T."/>
            <person name="Pan Y.S."/>
            <person name="Xia L.Y."/>
            <person name="Li J."/>
            <person name="Zhao F."/>
            <person name="Cao W.C."/>
        </authorList>
    </citation>
    <scope>NUCLEOTIDE SEQUENCE [LARGE SCALE GENOMIC DNA]</scope>
    <source>
        <strain evidence="1">Iper-2018</strain>
    </source>
</reference>
<organism evidence="1 2">
    <name type="scientific">Ixodes persulcatus</name>
    <name type="common">Taiga tick</name>
    <dbReference type="NCBI Taxonomy" id="34615"/>
    <lineage>
        <taxon>Eukaryota</taxon>
        <taxon>Metazoa</taxon>
        <taxon>Ecdysozoa</taxon>
        <taxon>Arthropoda</taxon>
        <taxon>Chelicerata</taxon>
        <taxon>Arachnida</taxon>
        <taxon>Acari</taxon>
        <taxon>Parasitiformes</taxon>
        <taxon>Ixodida</taxon>
        <taxon>Ixodoidea</taxon>
        <taxon>Ixodidae</taxon>
        <taxon>Ixodinae</taxon>
        <taxon>Ixodes</taxon>
    </lineage>
</organism>
<accession>A0AC60QFN4</accession>
<proteinExistence type="predicted"/>
<evidence type="ECO:0000313" key="2">
    <source>
        <dbReference type="Proteomes" id="UP000805193"/>
    </source>
</evidence>
<evidence type="ECO:0000313" key="1">
    <source>
        <dbReference type="EMBL" id="KAG0432987.1"/>
    </source>
</evidence>
<gene>
    <name evidence="1" type="ORF">HPB47_020337</name>
</gene>